<evidence type="ECO:0000313" key="2">
    <source>
        <dbReference type="Proteomes" id="UP000824469"/>
    </source>
</evidence>
<feature type="non-terminal residue" evidence="1">
    <location>
        <position position="59"/>
    </location>
</feature>
<proteinExistence type="predicted"/>
<sequence>MVSWAQRYYVKDRVGLGRGACSLRGGVGCKVGSASAEHGGGVESGVVVEVVGRVSIGRK</sequence>
<dbReference type="Proteomes" id="UP000824469">
    <property type="component" value="Unassembled WGS sequence"/>
</dbReference>
<accession>A0AA38FFL3</accession>
<name>A0AA38FFL3_TAXCH</name>
<organism evidence="1 2">
    <name type="scientific">Taxus chinensis</name>
    <name type="common">Chinese yew</name>
    <name type="synonym">Taxus wallichiana var. chinensis</name>
    <dbReference type="NCBI Taxonomy" id="29808"/>
    <lineage>
        <taxon>Eukaryota</taxon>
        <taxon>Viridiplantae</taxon>
        <taxon>Streptophyta</taxon>
        <taxon>Embryophyta</taxon>
        <taxon>Tracheophyta</taxon>
        <taxon>Spermatophyta</taxon>
        <taxon>Pinopsida</taxon>
        <taxon>Pinidae</taxon>
        <taxon>Conifers II</taxon>
        <taxon>Cupressales</taxon>
        <taxon>Taxaceae</taxon>
        <taxon>Taxus</taxon>
    </lineage>
</organism>
<reference evidence="1 2" key="1">
    <citation type="journal article" date="2021" name="Nat. Plants">
        <title>The Taxus genome provides insights into paclitaxel biosynthesis.</title>
        <authorList>
            <person name="Xiong X."/>
            <person name="Gou J."/>
            <person name="Liao Q."/>
            <person name="Li Y."/>
            <person name="Zhou Q."/>
            <person name="Bi G."/>
            <person name="Li C."/>
            <person name="Du R."/>
            <person name="Wang X."/>
            <person name="Sun T."/>
            <person name="Guo L."/>
            <person name="Liang H."/>
            <person name="Lu P."/>
            <person name="Wu Y."/>
            <person name="Zhang Z."/>
            <person name="Ro D.K."/>
            <person name="Shang Y."/>
            <person name="Huang S."/>
            <person name="Yan J."/>
        </authorList>
    </citation>
    <scope>NUCLEOTIDE SEQUENCE [LARGE SCALE GENOMIC DNA]</scope>
    <source>
        <strain evidence="1">Ta-2019</strain>
    </source>
</reference>
<keyword evidence="2" id="KW-1185">Reference proteome</keyword>
<dbReference type="AlphaFoldDB" id="A0AA38FFL3"/>
<comment type="caution">
    <text evidence="1">The sequence shown here is derived from an EMBL/GenBank/DDBJ whole genome shotgun (WGS) entry which is preliminary data.</text>
</comment>
<evidence type="ECO:0000313" key="1">
    <source>
        <dbReference type="EMBL" id="KAH9304494.1"/>
    </source>
</evidence>
<gene>
    <name evidence="1" type="ORF">KI387_008898</name>
</gene>
<protein>
    <submittedName>
        <fullName evidence="1">Uncharacterized protein</fullName>
    </submittedName>
</protein>
<dbReference type="EMBL" id="JAHRHJ020000008">
    <property type="protein sequence ID" value="KAH9304494.1"/>
    <property type="molecule type" value="Genomic_DNA"/>
</dbReference>